<evidence type="ECO:0000256" key="1">
    <source>
        <dbReference type="SAM" id="MobiDB-lite"/>
    </source>
</evidence>
<dbReference type="VEuPathDB" id="ToxoDB:LOC34624390"/>
<feature type="region of interest" description="Disordered" evidence="1">
    <location>
        <begin position="146"/>
        <end position="170"/>
    </location>
</feature>
<dbReference type="VEuPathDB" id="ToxoDB:cyc_08758"/>
<feature type="region of interest" description="Disordered" evidence="1">
    <location>
        <begin position="104"/>
        <end position="129"/>
    </location>
</feature>
<accession>A0A1D3CSF9</accession>
<keyword evidence="3" id="KW-1185">Reference proteome</keyword>
<organism evidence="2 3">
    <name type="scientific">Cyclospora cayetanensis</name>
    <dbReference type="NCBI Taxonomy" id="88456"/>
    <lineage>
        <taxon>Eukaryota</taxon>
        <taxon>Sar</taxon>
        <taxon>Alveolata</taxon>
        <taxon>Apicomplexa</taxon>
        <taxon>Conoidasida</taxon>
        <taxon>Coccidia</taxon>
        <taxon>Eucoccidiorida</taxon>
        <taxon>Eimeriorina</taxon>
        <taxon>Eimeriidae</taxon>
        <taxon>Cyclospora</taxon>
    </lineage>
</organism>
<reference evidence="2 3" key="1">
    <citation type="journal article" date="2016" name="BMC Genomics">
        <title>Comparative genomics reveals Cyclospora cayetanensis possesses coccidia-like metabolism and invasion components but unique surface antigens.</title>
        <authorList>
            <person name="Liu S."/>
            <person name="Wang L."/>
            <person name="Zheng H."/>
            <person name="Xu Z."/>
            <person name="Roellig D.M."/>
            <person name="Li N."/>
            <person name="Frace M.A."/>
            <person name="Tang K."/>
            <person name="Arrowood M.J."/>
            <person name="Moss D.M."/>
            <person name="Zhang L."/>
            <person name="Feng Y."/>
            <person name="Xiao L."/>
        </authorList>
    </citation>
    <scope>NUCLEOTIDE SEQUENCE [LARGE SCALE GENOMIC DNA]</scope>
    <source>
        <strain evidence="2 3">CHN_HEN01</strain>
    </source>
</reference>
<proteinExistence type="predicted"/>
<feature type="region of interest" description="Disordered" evidence="1">
    <location>
        <begin position="1"/>
        <end position="22"/>
    </location>
</feature>
<protein>
    <submittedName>
        <fullName evidence="2">Uncharacterized protein</fullName>
    </submittedName>
</protein>
<sequence>MLVEPQGQQPPWRGYPSSSVSSNKIGFLFPSRRETTQGNLLLAEELSVSQGETPKAAQMEAAAFEAEALQHSSIGDSRTPPAFGCSDTLQHAILSRLLASRSRQPHPLLSGGAAAAASPSQRLEEQQHPLSHACRGMQRLRSLPVISSSDSEQKKRPAAAAAAATAVKDTQPAQYLPRKVSARHSPAPLLAPKGAAVAASWLLSPS</sequence>
<dbReference type="AlphaFoldDB" id="A0A1D3CSF9"/>
<evidence type="ECO:0000313" key="3">
    <source>
        <dbReference type="Proteomes" id="UP000095192"/>
    </source>
</evidence>
<dbReference type="Proteomes" id="UP000095192">
    <property type="component" value="Unassembled WGS sequence"/>
</dbReference>
<feature type="compositionally biased region" description="Low complexity" evidence="1">
    <location>
        <begin position="107"/>
        <end position="120"/>
    </location>
</feature>
<name>A0A1D3CSF9_9EIME</name>
<comment type="caution">
    <text evidence="2">The sequence shown here is derived from an EMBL/GenBank/DDBJ whole genome shotgun (WGS) entry which is preliminary data.</text>
</comment>
<dbReference type="InParanoid" id="A0A1D3CSF9"/>
<dbReference type="EMBL" id="JROU02002118">
    <property type="protein sequence ID" value="OEH74126.1"/>
    <property type="molecule type" value="Genomic_DNA"/>
</dbReference>
<gene>
    <name evidence="2" type="ORF">cyc_08758</name>
</gene>
<evidence type="ECO:0000313" key="2">
    <source>
        <dbReference type="EMBL" id="OEH74126.1"/>
    </source>
</evidence>